<feature type="domain" description="PDZ" evidence="6">
    <location>
        <begin position="52"/>
        <end position="139"/>
    </location>
</feature>
<dbReference type="OrthoDB" id="1902587at2759"/>
<dbReference type="InterPro" id="IPR006311">
    <property type="entry name" value="TAT_signal"/>
</dbReference>
<reference evidence="7" key="1">
    <citation type="submission" date="2021-11" db="EMBL/GenBank/DDBJ databases">
        <authorList>
            <consortium name="Genoscope - CEA"/>
            <person name="William W."/>
        </authorList>
    </citation>
    <scope>NUCLEOTIDE SEQUENCE</scope>
</reference>
<dbReference type="PANTHER" id="PTHR46222:SF3">
    <property type="entry name" value="PEPTIDYLPROLYL ISOMERASE"/>
    <property type="match status" value="1"/>
</dbReference>
<dbReference type="PANTHER" id="PTHR46222">
    <property type="entry name" value="PEPTIDYL-PROLYL CIS-TRANS ISOMERASE FKBP7/14"/>
    <property type="match status" value="1"/>
</dbReference>
<name>A0A8J2S3N2_9STRA</name>
<dbReference type="InterPro" id="IPR036034">
    <property type="entry name" value="PDZ_sf"/>
</dbReference>
<comment type="catalytic activity">
    <reaction evidence="4">
        <text>[protein]-peptidylproline (omega=180) = [protein]-peptidylproline (omega=0)</text>
        <dbReference type="Rhea" id="RHEA:16237"/>
        <dbReference type="Rhea" id="RHEA-COMP:10747"/>
        <dbReference type="Rhea" id="RHEA-COMP:10748"/>
        <dbReference type="ChEBI" id="CHEBI:83833"/>
        <dbReference type="ChEBI" id="CHEBI:83834"/>
        <dbReference type="EC" id="5.2.1.8"/>
    </reaction>
</comment>
<evidence type="ECO:0000259" key="5">
    <source>
        <dbReference type="PROSITE" id="PS50059"/>
    </source>
</evidence>
<evidence type="ECO:0000256" key="1">
    <source>
        <dbReference type="ARBA" id="ARBA00022729"/>
    </source>
</evidence>
<sequence length="300" mass="31484">MMRVVIAALQCATVCTLELPLQRRRMLQSLAVGAAAAAAPAHAGAVVSDEVSVTFKEASLGMQLDGLAYQKTTLGSMPSLRCVVTAVAPGSEAAKLGVSDDWTVVSVNGANVESLGAQEVASKIAEAPRPLSVVFRDAERFTNALEPGSGARMARTTVLPPTGPYTEAQVLEVERLQSPPQCSIGAERGDLLEVRYEGRLRQDNKLFDGSAITFADGRAVPGRGGDASLYFVLGKQPVGQFPPAWDAAMAGCCVGEVRRLAVPPVLGFGEKGAPKRGVPPYAPLDYTIQLLGINGNNQPR</sequence>
<dbReference type="Gene3D" id="3.10.50.40">
    <property type="match status" value="1"/>
</dbReference>
<dbReference type="InterPro" id="IPR001179">
    <property type="entry name" value="PPIase_FKBP_dom"/>
</dbReference>
<evidence type="ECO:0000256" key="4">
    <source>
        <dbReference type="PROSITE-ProRule" id="PRU00277"/>
    </source>
</evidence>
<dbReference type="Pfam" id="PF00254">
    <property type="entry name" value="FKBP_C"/>
    <property type="match status" value="1"/>
</dbReference>
<dbReference type="PROSITE" id="PS50059">
    <property type="entry name" value="FKBP_PPIASE"/>
    <property type="match status" value="1"/>
</dbReference>
<dbReference type="Gene3D" id="2.30.42.10">
    <property type="match status" value="1"/>
</dbReference>
<comment type="caution">
    <text evidence="7">The sequence shown here is derived from an EMBL/GenBank/DDBJ whole genome shotgun (WGS) entry which is preliminary data.</text>
</comment>
<dbReference type="Proteomes" id="UP000789595">
    <property type="component" value="Unassembled WGS sequence"/>
</dbReference>
<evidence type="ECO:0000313" key="7">
    <source>
        <dbReference type="EMBL" id="CAH0364248.1"/>
    </source>
</evidence>
<dbReference type="InterPro" id="IPR052273">
    <property type="entry name" value="PPIase_FKBP"/>
</dbReference>
<accession>A0A8J2S3N2</accession>
<dbReference type="EMBL" id="CAKKNE010000001">
    <property type="protein sequence ID" value="CAH0364248.1"/>
    <property type="molecule type" value="Genomic_DNA"/>
</dbReference>
<evidence type="ECO:0000259" key="6">
    <source>
        <dbReference type="PROSITE" id="PS50106"/>
    </source>
</evidence>
<dbReference type="GO" id="GO:0003755">
    <property type="term" value="F:peptidyl-prolyl cis-trans isomerase activity"/>
    <property type="evidence" value="ECO:0007669"/>
    <property type="project" value="UniProtKB-KW"/>
</dbReference>
<keyword evidence="4" id="KW-0697">Rotamase</keyword>
<proteinExistence type="predicted"/>
<keyword evidence="8" id="KW-1185">Reference proteome</keyword>
<dbReference type="PROSITE" id="PS50106">
    <property type="entry name" value="PDZ"/>
    <property type="match status" value="1"/>
</dbReference>
<protein>
    <recommendedName>
        <fullName evidence="4">peptidylprolyl isomerase</fullName>
        <ecNumber evidence="4">5.2.1.8</ecNumber>
    </recommendedName>
</protein>
<dbReference type="InterPro" id="IPR001478">
    <property type="entry name" value="PDZ"/>
</dbReference>
<dbReference type="SUPFAM" id="SSF50156">
    <property type="entry name" value="PDZ domain-like"/>
    <property type="match status" value="1"/>
</dbReference>
<keyword evidence="1" id="KW-0732">Signal</keyword>
<dbReference type="SUPFAM" id="SSF54534">
    <property type="entry name" value="FKBP-like"/>
    <property type="match status" value="1"/>
</dbReference>
<evidence type="ECO:0000313" key="8">
    <source>
        <dbReference type="Proteomes" id="UP000789595"/>
    </source>
</evidence>
<dbReference type="PROSITE" id="PS51318">
    <property type="entry name" value="TAT"/>
    <property type="match status" value="1"/>
</dbReference>
<gene>
    <name evidence="7" type="ORF">PECAL_1P06030</name>
</gene>
<keyword evidence="3" id="KW-0325">Glycoprotein</keyword>
<dbReference type="InterPro" id="IPR046357">
    <property type="entry name" value="PPIase_dom_sf"/>
</dbReference>
<dbReference type="EC" id="5.2.1.8" evidence="4"/>
<organism evidence="7 8">
    <name type="scientific">Pelagomonas calceolata</name>
    <dbReference type="NCBI Taxonomy" id="35677"/>
    <lineage>
        <taxon>Eukaryota</taxon>
        <taxon>Sar</taxon>
        <taxon>Stramenopiles</taxon>
        <taxon>Ochrophyta</taxon>
        <taxon>Pelagophyceae</taxon>
        <taxon>Pelagomonadales</taxon>
        <taxon>Pelagomonadaceae</taxon>
        <taxon>Pelagomonas</taxon>
    </lineage>
</organism>
<keyword evidence="4" id="KW-0413">Isomerase</keyword>
<evidence type="ECO:0000256" key="2">
    <source>
        <dbReference type="ARBA" id="ARBA00022737"/>
    </source>
</evidence>
<keyword evidence="2" id="KW-0677">Repeat</keyword>
<evidence type="ECO:0000256" key="3">
    <source>
        <dbReference type="ARBA" id="ARBA00023180"/>
    </source>
</evidence>
<dbReference type="AlphaFoldDB" id="A0A8J2S3N2"/>
<feature type="domain" description="PPIase FKBP-type" evidence="5">
    <location>
        <begin position="189"/>
        <end position="294"/>
    </location>
</feature>